<evidence type="ECO:0000256" key="1">
    <source>
        <dbReference type="SAM" id="SignalP"/>
    </source>
</evidence>
<sequence>MFVSKLFAAFTFVSFGFVAANPIANEVAKRDNADIQTVLTTLKGQTDTILPQITDLSNSGSASDETVTPLLNQLTTALDTATASLAGLEPSSSRKRQSDDDIANLVAGIVTDITNALSGLTAQAAAIPTLGVLLAGVDTSLAQVLSGLEILLAGVLRLVANLLVDVAALLRSLAFGLTLAALGL</sequence>
<reference evidence="2 3" key="1">
    <citation type="submission" date="2015-12" db="EMBL/GenBank/DDBJ databases">
        <title>Draft genome sequence of Moniliophthora roreri, the causal agent of frosty pod rot of cacao.</title>
        <authorList>
            <person name="Aime M.C."/>
            <person name="Diaz-Valderrama J.R."/>
            <person name="Kijpornyongpan T."/>
            <person name="Phillips-Mora W."/>
        </authorList>
    </citation>
    <scope>NUCLEOTIDE SEQUENCE [LARGE SCALE GENOMIC DNA]</scope>
    <source>
        <strain evidence="2 3">MCA 2952</strain>
    </source>
</reference>
<dbReference type="EMBL" id="LATX01002379">
    <property type="protein sequence ID" value="KTB30580.1"/>
    <property type="molecule type" value="Genomic_DNA"/>
</dbReference>
<dbReference type="AlphaFoldDB" id="A0A0W0F2W2"/>
<feature type="chain" id="PRO_5006901399" description="Sc15 protein" evidence="1">
    <location>
        <begin position="21"/>
        <end position="184"/>
    </location>
</feature>
<gene>
    <name evidence="2" type="ORF">WG66_16867</name>
</gene>
<keyword evidence="1" id="KW-0732">Signal</keyword>
<evidence type="ECO:0000313" key="3">
    <source>
        <dbReference type="Proteomes" id="UP000054988"/>
    </source>
</evidence>
<evidence type="ECO:0008006" key="4">
    <source>
        <dbReference type="Google" id="ProtNLM"/>
    </source>
</evidence>
<name>A0A0W0F2W2_MONRR</name>
<proteinExistence type="predicted"/>
<evidence type="ECO:0000313" key="2">
    <source>
        <dbReference type="EMBL" id="KTB30580.1"/>
    </source>
</evidence>
<protein>
    <recommendedName>
        <fullName evidence="4">Sc15 protein</fullName>
    </recommendedName>
</protein>
<dbReference type="Proteomes" id="UP000054988">
    <property type="component" value="Unassembled WGS sequence"/>
</dbReference>
<dbReference type="eggNOG" id="ENOG502SYV8">
    <property type="taxonomic scope" value="Eukaryota"/>
</dbReference>
<accession>A0A0W0F2W2</accession>
<comment type="caution">
    <text evidence="2">The sequence shown here is derived from an EMBL/GenBank/DDBJ whole genome shotgun (WGS) entry which is preliminary data.</text>
</comment>
<organism evidence="2 3">
    <name type="scientific">Moniliophthora roreri</name>
    <name type="common">Frosty pod rot fungus</name>
    <name type="synonym">Monilia roreri</name>
    <dbReference type="NCBI Taxonomy" id="221103"/>
    <lineage>
        <taxon>Eukaryota</taxon>
        <taxon>Fungi</taxon>
        <taxon>Dikarya</taxon>
        <taxon>Basidiomycota</taxon>
        <taxon>Agaricomycotina</taxon>
        <taxon>Agaricomycetes</taxon>
        <taxon>Agaricomycetidae</taxon>
        <taxon>Agaricales</taxon>
        <taxon>Marasmiineae</taxon>
        <taxon>Marasmiaceae</taxon>
        <taxon>Moniliophthora</taxon>
    </lineage>
</organism>
<feature type="signal peptide" evidence="1">
    <location>
        <begin position="1"/>
        <end position="20"/>
    </location>
</feature>